<name>A0A562MWK8_9HYPH</name>
<keyword evidence="2" id="KW-1185">Reference proteome</keyword>
<dbReference type="EMBL" id="VLKT01000056">
    <property type="protein sequence ID" value="TWI24178.1"/>
    <property type="molecule type" value="Genomic_DNA"/>
</dbReference>
<proteinExistence type="predicted"/>
<protein>
    <submittedName>
        <fullName evidence="1">Uncharacterized protein</fullName>
    </submittedName>
</protein>
<evidence type="ECO:0000313" key="2">
    <source>
        <dbReference type="Proteomes" id="UP000317122"/>
    </source>
</evidence>
<dbReference type="AlphaFoldDB" id="A0A562MWK8"/>
<organism evidence="1 2">
    <name type="scientific">Mesorhizobium tianshanense</name>
    <dbReference type="NCBI Taxonomy" id="39844"/>
    <lineage>
        <taxon>Bacteria</taxon>
        <taxon>Pseudomonadati</taxon>
        <taxon>Pseudomonadota</taxon>
        <taxon>Alphaproteobacteria</taxon>
        <taxon>Hyphomicrobiales</taxon>
        <taxon>Phyllobacteriaceae</taxon>
        <taxon>Mesorhizobium</taxon>
    </lineage>
</organism>
<gene>
    <name evidence="1" type="ORF">IQ26_06318</name>
</gene>
<accession>A0A562MWK8</accession>
<evidence type="ECO:0000313" key="1">
    <source>
        <dbReference type="EMBL" id="TWI24178.1"/>
    </source>
</evidence>
<comment type="caution">
    <text evidence="1">The sequence shown here is derived from an EMBL/GenBank/DDBJ whole genome shotgun (WGS) entry which is preliminary data.</text>
</comment>
<dbReference type="Proteomes" id="UP000317122">
    <property type="component" value="Unassembled WGS sequence"/>
</dbReference>
<reference evidence="1 2" key="1">
    <citation type="journal article" date="2015" name="Stand. Genomic Sci.">
        <title>Genomic Encyclopedia of Bacterial and Archaeal Type Strains, Phase III: the genomes of soil and plant-associated and newly described type strains.</title>
        <authorList>
            <person name="Whitman W.B."/>
            <person name="Woyke T."/>
            <person name="Klenk H.P."/>
            <person name="Zhou Y."/>
            <person name="Lilburn T.G."/>
            <person name="Beck B.J."/>
            <person name="De Vos P."/>
            <person name="Vandamme P."/>
            <person name="Eisen J.A."/>
            <person name="Garrity G."/>
            <person name="Hugenholtz P."/>
            <person name="Kyrpides N.C."/>
        </authorList>
    </citation>
    <scope>NUCLEOTIDE SEQUENCE [LARGE SCALE GENOMIC DNA]</scope>
    <source>
        <strain evidence="1 2">CGMCC 1.2546</strain>
    </source>
</reference>
<sequence length="48" mass="5137">MTTRGLASTRRKRPTRFGQHLFGNFPVRNVLVCGSNTFLGAAGATSIA</sequence>